<gene>
    <name evidence="1" type="ORF">HKBW3S33_01986</name>
</gene>
<name>A0A6V8P7G4_9ACTN</name>
<protein>
    <recommendedName>
        <fullName evidence="3">Tocopherol cyclase</fullName>
    </recommendedName>
</protein>
<reference evidence="1 2" key="1">
    <citation type="journal article" date="2020" name="Front. Microbiol.">
        <title>Single-cell genomics of novel Actinobacteria with the Wood-Ljungdahl pathway discovered in a serpentinizing system.</title>
        <authorList>
            <person name="Merino N."/>
            <person name="Kawai M."/>
            <person name="Boyd E.S."/>
            <person name="Colman D.R."/>
            <person name="McGlynn S.E."/>
            <person name="Nealson K.H."/>
            <person name="Kurokawa K."/>
            <person name="Hongoh Y."/>
        </authorList>
    </citation>
    <scope>NUCLEOTIDE SEQUENCE [LARGE SCALE GENOMIC DNA]</scope>
    <source>
        <strain evidence="1 2">S33</strain>
    </source>
</reference>
<keyword evidence="2" id="KW-1185">Reference proteome</keyword>
<dbReference type="Proteomes" id="UP000591948">
    <property type="component" value="Unassembled WGS sequence"/>
</dbReference>
<organism evidence="1 2">
    <name type="scientific">Candidatus Hakubella thermalkaliphila</name>
    <dbReference type="NCBI Taxonomy" id="2754717"/>
    <lineage>
        <taxon>Bacteria</taxon>
        <taxon>Bacillati</taxon>
        <taxon>Actinomycetota</taxon>
        <taxon>Actinomycetota incertae sedis</taxon>
        <taxon>Candidatus Hakubellales</taxon>
        <taxon>Candidatus Hakubellaceae</taxon>
        <taxon>Candidatus Hakubella</taxon>
    </lineage>
</organism>
<sequence length="304" mass="34109">MAGLNRNRWPEWGVKRKHPENALGELWAVYFDGETGQHVAVKKEVPFSQCLFKTAEFSVKVDDAILEPGKLKGSISSEKHSISWELAFRGDMQPLFLLPLKFYQGGFPKAKALVGLPMAIYDGMLSVDGKKVEIANWVGSQNHNWGTKHTDLYAWGQVAGFDNHPDSFLEVATGRLKMGPIWTPPMTLMVLRHKGKEIALNSLMQSVRAKGSFKYFDWDFSSETDEVRIEGTVSAPKEHFVGLKYYNPPGGIKHCLNTKIASCDLKVTYKQAGKPDATETLSTKNRAAFEILTDKRDHGVEIRH</sequence>
<evidence type="ECO:0008006" key="3">
    <source>
        <dbReference type="Google" id="ProtNLM"/>
    </source>
</evidence>
<proteinExistence type="predicted"/>
<dbReference type="SUPFAM" id="SSF159245">
    <property type="entry name" value="AttH-like"/>
    <property type="match status" value="1"/>
</dbReference>
<evidence type="ECO:0000313" key="2">
    <source>
        <dbReference type="Proteomes" id="UP000591948"/>
    </source>
</evidence>
<evidence type="ECO:0000313" key="1">
    <source>
        <dbReference type="EMBL" id="GFP28572.1"/>
    </source>
</evidence>
<dbReference type="EMBL" id="BLRY01000286">
    <property type="protein sequence ID" value="GFP28572.1"/>
    <property type="molecule type" value="Genomic_DNA"/>
</dbReference>
<dbReference type="AlphaFoldDB" id="A0A6V8P7G4"/>
<accession>A0A6V8P7G4</accession>
<comment type="caution">
    <text evidence="1">The sequence shown here is derived from an EMBL/GenBank/DDBJ whole genome shotgun (WGS) entry which is preliminary data.</text>
</comment>